<comment type="caution">
    <text evidence="2">The sequence shown here is derived from an EMBL/GenBank/DDBJ whole genome shotgun (WGS) entry which is preliminary data.</text>
</comment>
<dbReference type="EMBL" id="SNRW01027743">
    <property type="protein sequence ID" value="KAA6359891.1"/>
    <property type="molecule type" value="Genomic_DNA"/>
</dbReference>
<evidence type="ECO:0000256" key="1">
    <source>
        <dbReference type="SAM" id="Coils"/>
    </source>
</evidence>
<evidence type="ECO:0000313" key="3">
    <source>
        <dbReference type="Proteomes" id="UP000324800"/>
    </source>
</evidence>
<dbReference type="AlphaFoldDB" id="A0A5J4TR02"/>
<keyword evidence="1" id="KW-0175">Coiled coil</keyword>
<protein>
    <submittedName>
        <fullName evidence="2">Uncharacterized protein</fullName>
    </submittedName>
</protein>
<gene>
    <name evidence="2" type="ORF">EZS28_044582</name>
</gene>
<organism evidence="2 3">
    <name type="scientific">Streblomastix strix</name>
    <dbReference type="NCBI Taxonomy" id="222440"/>
    <lineage>
        <taxon>Eukaryota</taxon>
        <taxon>Metamonada</taxon>
        <taxon>Preaxostyla</taxon>
        <taxon>Oxymonadida</taxon>
        <taxon>Streblomastigidae</taxon>
        <taxon>Streblomastix</taxon>
    </lineage>
</organism>
<dbReference type="Proteomes" id="UP000324800">
    <property type="component" value="Unassembled WGS sequence"/>
</dbReference>
<feature type="non-terminal residue" evidence="2">
    <location>
        <position position="1"/>
    </location>
</feature>
<reference evidence="2 3" key="1">
    <citation type="submission" date="2019-03" db="EMBL/GenBank/DDBJ databases">
        <title>Single cell metagenomics reveals metabolic interactions within the superorganism composed of flagellate Streblomastix strix and complex community of Bacteroidetes bacteria on its surface.</title>
        <authorList>
            <person name="Treitli S.C."/>
            <person name="Kolisko M."/>
            <person name="Husnik F."/>
            <person name="Keeling P."/>
            <person name="Hampl V."/>
        </authorList>
    </citation>
    <scope>NUCLEOTIDE SEQUENCE [LARGE SCALE GENOMIC DNA]</scope>
    <source>
        <strain evidence="2">ST1C</strain>
    </source>
</reference>
<sequence length="103" mass="11915">ENQLGEIVSQVEPNRREINGLRKKASDLEAEVRQRQENIKLASLNDSILTEIAKIKDDIKQLGPLPVQSDQFAEYLQKLSAKTQRQKLLESILDFRMRARIEQ</sequence>
<feature type="coiled-coil region" evidence="1">
    <location>
        <begin position="18"/>
        <end position="45"/>
    </location>
</feature>
<proteinExistence type="predicted"/>
<name>A0A5J4TR02_9EUKA</name>
<evidence type="ECO:0000313" key="2">
    <source>
        <dbReference type="EMBL" id="KAA6359891.1"/>
    </source>
</evidence>
<accession>A0A5J4TR02</accession>